<reference evidence="1" key="1">
    <citation type="submission" date="2007-10" db="EMBL/GenBank/DDBJ databases">
        <title>Complete sequence of Salinispora arenicola CNS-205.</title>
        <authorList>
            <consortium name="US DOE Joint Genome Institute"/>
            <person name="Copeland A."/>
            <person name="Lucas S."/>
            <person name="Lapidus A."/>
            <person name="Barry K."/>
            <person name="Glavina del Rio T."/>
            <person name="Dalin E."/>
            <person name="Tice H."/>
            <person name="Pitluck S."/>
            <person name="Foster B."/>
            <person name="Schmutz J."/>
            <person name="Larimer F."/>
            <person name="Land M."/>
            <person name="Hauser L."/>
            <person name="Kyrpides N."/>
            <person name="Ivanova N."/>
            <person name="Jensen P.R."/>
            <person name="Moore B.S."/>
            <person name="Penn K."/>
            <person name="Jenkins C."/>
            <person name="Udwary D."/>
            <person name="Xiang L."/>
            <person name="Gontang E."/>
            <person name="Richardson P."/>
        </authorList>
    </citation>
    <scope>NUCLEOTIDE SEQUENCE [LARGE SCALE GENOMIC DNA]</scope>
    <source>
        <strain evidence="1">CNS-205</strain>
    </source>
</reference>
<protein>
    <submittedName>
        <fullName evidence="1">Uncharacterized protein</fullName>
    </submittedName>
</protein>
<organism evidence="1">
    <name type="scientific">Salinispora arenicola (strain CNS-205)</name>
    <dbReference type="NCBI Taxonomy" id="391037"/>
    <lineage>
        <taxon>Bacteria</taxon>
        <taxon>Bacillati</taxon>
        <taxon>Actinomycetota</taxon>
        <taxon>Actinomycetes</taxon>
        <taxon>Micromonosporales</taxon>
        <taxon>Micromonosporaceae</taxon>
        <taxon>Salinispora</taxon>
    </lineage>
</organism>
<gene>
    <name evidence="1" type="ordered locus">Sare_3060</name>
</gene>
<accession>A8M856</accession>
<evidence type="ECO:0000313" key="1">
    <source>
        <dbReference type="EMBL" id="ABV98879.1"/>
    </source>
</evidence>
<dbReference type="HOGENOM" id="CLU_692441_0_0_11"/>
<dbReference type="SUPFAM" id="SSF47336">
    <property type="entry name" value="ACP-like"/>
    <property type="match status" value="1"/>
</dbReference>
<dbReference type="STRING" id="391037.Sare_3060"/>
<sequence>MNPVPFPVRIRAELLDCLQANLAVLADRWHGAGRHLALGASLRFTPRPADDRLPTVEPSPDERFREAQRLAGLQIETRIRVCSGSEATALLRQHDDIYLVADAFDLPWLPYHRHEHMDHSFLIRGDGEDAVRVTDGYHNDTEWGRARPGAWRLARREFEEMLTGGAQAVVLRAGAVAAKLPLPDVEMPPPEVVAGYLAAYRDHPDRTAALRRLTLETWLLARSRRLHVALREQVLGPQDEAIEWHLQQWGVLAEQTYLAYRRVRRGRPEPPGALDRLGTLLAADGALLSRPGLRERIAAEVAHVLGASPRDILAGKEFRAFPTFSSFRLIEIVERLEDRLAVNLAPDDLVPGNLRDIDTLCRVALQPVEAS</sequence>
<dbReference type="eggNOG" id="COG0236">
    <property type="taxonomic scope" value="Bacteria"/>
</dbReference>
<dbReference type="InterPro" id="IPR036736">
    <property type="entry name" value="ACP-like_sf"/>
</dbReference>
<dbReference type="KEGG" id="saq:Sare_3060"/>
<name>A8M856_SALAI</name>
<dbReference type="OrthoDB" id="4128649at2"/>
<dbReference type="EMBL" id="CP000850">
    <property type="protein sequence ID" value="ABV98879.1"/>
    <property type="molecule type" value="Genomic_DNA"/>
</dbReference>
<dbReference type="PATRIC" id="fig|391037.6.peg.3092"/>
<proteinExistence type="predicted"/>
<dbReference type="AlphaFoldDB" id="A8M856"/>